<sequence length="172" mass="19549">MIRQVPSLRWKLDLNKCPDEETHCRRKPLIIVLLTTLSTCTADVKETTGDYKYLRMFSYHISTKTWNHIQGDCCHPSVASPHVQSTKSLDALDAKRYKQYIFGSKRSEDYGAQLTSLIPENVDVFWMQRLGERIESPKTAAADADESRIPSGFRPLFTVVFSPLPPAKLTTS</sequence>
<proteinExistence type="predicted"/>
<evidence type="ECO:0000313" key="2">
    <source>
        <dbReference type="Proteomes" id="UP001562425"/>
    </source>
</evidence>
<keyword evidence="2" id="KW-1185">Reference proteome</keyword>
<evidence type="ECO:0000313" key="1">
    <source>
        <dbReference type="EMBL" id="KAL1381402.1"/>
    </source>
</evidence>
<gene>
    <name evidence="1" type="ORF">pipiens_013493</name>
</gene>
<protein>
    <submittedName>
        <fullName evidence="1">Uncharacterized protein</fullName>
    </submittedName>
</protein>
<organism evidence="1 2">
    <name type="scientific">Culex pipiens pipiens</name>
    <name type="common">Northern house mosquito</name>
    <dbReference type="NCBI Taxonomy" id="38569"/>
    <lineage>
        <taxon>Eukaryota</taxon>
        <taxon>Metazoa</taxon>
        <taxon>Ecdysozoa</taxon>
        <taxon>Arthropoda</taxon>
        <taxon>Hexapoda</taxon>
        <taxon>Insecta</taxon>
        <taxon>Pterygota</taxon>
        <taxon>Neoptera</taxon>
        <taxon>Endopterygota</taxon>
        <taxon>Diptera</taxon>
        <taxon>Nematocera</taxon>
        <taxon>Culicoidea</taxon>
        <taxon>Culicidae</taxon>
        <taxon>Culicinae</taxon>
        <taxon>Culicini</taxon>
        <taxon>Culex</taxon>
        <taxon>Culex</taxon>
    </lineage>
</organism>
<dbReference type="EMBL" id="JBEHCU010008646">
    <property type="protein sequence ID" value="KAL1381402.1"/>
    <property type="molecule type" value="Genomic_DNA"/>
</dbReference>
<comment type="caution">
    <text evidence="1">The sequence shown here is derived from an EMBL/GenBank/DDBJ whole genome shotgun (WGS) entry which is preliminary data.</text>
</comment>
<dbReference type="Proteomes" id="UP001562425">
    <property type="component" value="Unassembled WGS sequence"/>
</dbReference>
<dbReference type="AlphaFoldDB" id="A0ABD1CYA8"/>
<accession>A0ABD1CYA8</accession>
<name>A0ABD1CYA8_CULPP</name>
<reference evidence="1 2" key="1">
    <citation type="submission" date="2024-05" db="EMBL/GenBank/DDBJ databases">
        <title>Culex pipiens pipiens assembly and annotation.</title>
        <authorList>
            <person name="Alout H."/>
            <person name="Durand T."/>
        </authorList>
    </citation>
    <scope>NUCLEOTIDE SEQUENCE [LARGE SCALE GENOMIC DNA]</scope>
    <source>
        <strain evidence="1">HA-2024</strain>
        <tissue evidence="1">Whole body</tissue>
    </source>
</reference>